<gene>
    <name evidence="2" type="ORF">B5M45_08230</name>
</gene>
<evidence type="ECO:0000256" key="1">
    <source>
        <dbReference type="SAM" id="SignalP"/>
    </source>
</evidence>
<protein>
    <recommendedName>
        <fullName evidence="4">Secreted protein</fullName>
    </recommendedName>
</protein>
<proteinExistence type="predicted"/>
<feature type="chain" id="PRO_5012778106" description="Secreted protein" evidence="1">
    <location>
        <begin position="33"/>
        <end position="106"/>
    </location>
</feature>
<organism evidence="2 3">
    <name type="scientific">Mycobacterium simiae</name>
    <name type="common">Mycobacterium habana</name>
    <dbReference type="NCBI Taxonomy" id="1784"/>
    <lineage>
        <taxon>Bacteria</taxon>
        <taxon>Bacillati</taxon>
        <taxon>Actinomycetota</taxon>
        <taxon>Actinomycetes</taxon>
        <taxon>Mycobacteriales</taxon>
        <taxon>Mycobacteriaceae</taxon>
        <taxon>Mycobacterium</taxon>
        <taxon>Mycobacterium simiae complex</taxon>
    </lineage>
</organism>
<dbReference type="EMBL" id="MZZM01000014">
    <property type="protein sequence ID" value="ORJ61724.1"/>
    <property type="molecule type" value="Genomic_DNA"/>
</dbReference>
<keyword evidence="1" id="KW-0732">Signal</keyword>
<dbReference type="AlphaFoldDB" id="A0A1X0Y9N2"/>
<feature type="signal peptide" evidence="1">
    <location>
        <begin position="1"/>
        <end position="32"/>
    </location>
</feature>
<accession>A0A1X0Y9N2</accession>
<comment type="caution">
    <text evidence="2">The sequence shown here is derived from an EMBL/GenBank/DDBJ whole genome shotgun (WGS) entry which is preliminary data.</text>
</comment>
<evidence type="ECO:0000313" key="3">
    <source>
        <dbReference type="Proteomes" id="UP000193040"/>
    </source>
</evidence>
<dbReference type="STRING" id="1784.VC42_10645"/>
<evidence type="ECO:0000313" key="2">
    <source>
        <dbReference type="EMBL" id="ORJ61724.1"/>
    </source>
</evidence>
<reference evidence="2 3" key="1">
    <citation type="submission" date="2017-03" db="EMBL/GenBank/DDBJ databases">
        <title>Genomic insights into Mycobacterium simiae human colonization.</title>
        <authorList>
            <person name="Steffani J.L."/>
            <person name="Brunck M.E."/>
            <person name="Cruz E."/>
            <person name="Montiel R."/>
            <person name="Barona F."/>
        </authorList>
    </citation>
    <scope>NUCLEOTIDE SEQUENCE [LARGE SCALE GENOMIC DNA]</scope>
    <source>
        <strain evidence="2 3">MsiGto</strain>
    </source>
</reference>
<evidence type="ECO:0008006" key="4">
    <source>
        <dbReference type="Google" id="ProtNLM"/>
    </source>
</evidence>
<keyword evidence="3" id="KW-1185">Reference proteome</keyword>
<sequence>MMRFVRRLATTLAIALLAMAVAVIATPGISSAQCDLTMSWNWATGECKPPPAAPAWYIPAPAYAPSFAGQDVPPPPPWPWWSPVAPTWSVGFHQWGVYLNGVWVPL</sequence>
<dbReference type="Proteomes" id="UP000193040">
    <property type="component" value="Unassembled WGS sequence"/>
</dbReference>
<name>A0A1X0Y9N2_MYCSI</name>